<dbReference type="GO" id="GO:0005576">
    <property type="term" value="C:extracellular region"/>
    <property type="evidence" value="ECO:0007669"/>
    <property type="project" value="TreeGrafter"/>
</dbReference>
<sequence>MTMKRFCLILLSLTLLVPSTSVFAYHQESISLQSLDGTIVTPLTRVNDVSGASFVVADLGNDGTEEFIVGNGMGLEPRVRVLRKDGSEIGSFLAYDASLGVGINVIACDLTGDGYNEIVVAPQRGGGPHIRVFNRYGEAIDAGGFFAYAESMREGVNLACGDLTDDARAELVTLPAAGGGPHVRVWNWNTDEELTENFFAYHMSDRSGLVGSIENKKLFLSQQHTSSPTIKEFVIHSSVTMTDEETISIDGLGVQSLILFQGEILLTTSSSDTLYNVSKDATQQLTLPHATLATDDEMIWITSGRKLYAPETEPKRITIDLSEQRLYAYEHGILRNAFLISSGLNNATPLGNHTVLAKIPLVHYAWNYGTGDSRNYDLGWIPYNLRFYPHIYMHYAPWHNNFGHKMSHGCVNVGLTNIQWLYDWAEEEIPVSVQE</sequence>
<dbReference type="GO" id="GO:0071555">
    <property type="term" value="P:cell wall organization"/>
    <property type="evidence" value="ECO:0007669"/>
    <property type="project" value="UniProtKB-UniRule"/>
</dbReference>
<dbReference type="InterPro" id="IPR028994">
    <property type="entry name" value="Integrin_alpha_N"/>
</dbReference>
<dbReference type="EMBL" id="PFEU01000008">
    <property type="protein sequence ID" value="PJE76965.1"/>
    <property type="molecule type" value="Genomic_DNA"/>
</dbReference>
<dbReference type="GO" id="GO:0008360">
    <property type="term" value="P:regulation of cell shape"/>
    <property type="evidence" value="ECO:0007669"/>
    <property type="project" value="UniProtKB-UniRule"/>
</dbReference>
<dbReference type="Proteomes" id="UP000231436">
    <property type="component" value="Unassembled WGS sequence"/>
</dbReference>
<evidence type="ECO:0000256" key="3">
    <source>
        <dbReference type="ARBA" id="ARBA00022960"/>
    </source>
</evidence>
<dbReference type="CDD" id="cd16913">
    <property type="entry name" value="YkuD_like"/>
    <property type="match status" value="1"/>
</dbReference>
<keyword evidence="7" id="KW-0732">Signal</keyword>
<evidence type="ECO:0000313" key="9">
    <source>
        <dbReference type="EMBL" id="PJE76965.1"/>
    </source>
</evidence>
<dbReference type="GO" id="GO:0071972">
    <property type="term" value="F:peptidoglycan L,D-transpeptidase activity"/>
    <property type="evidence" value="ECO:0007669"/>
    <property type="project" value="TreeGrafter"/>
</dbReference>
<keyword evidence="5 6" id="KW-0961">Cell wall biogenesis/degradation</keyword>
<feature type="chain" id="PRO_5014805617" description="L,D-TPase catalytic domain-containing protein" evidence="7">
    <location>
        <begin position="25"/>
        <end position="435"/>
    </location>
</feature>
<evidence type="ECO:0000256" key="2">
    <source>
        <dbReference type="ARBA" id="ARBA00022679"/>
    </source>
</evidence>
<evidence type="ECO:0000259" key="8">
    <source>
        <dbReference type="PROSITE" id="PS52029"/>
    </source>
</evidence>
<evidence type="ECO:0000256" key="6">
    <source>
        <dbReference type="PROSITE-ProRule" id="PRU01373"/>
    </source>
</evidence>
<dbReference type="PROSITE" id="PS52029">
    <property type="entry name" value="LD_TPASE"/>
    <property type="match status" value="1"/>
</dbReference>
<organism evidence="9 10">
    <name type="scientific">Candidatus Uhrbacteria bacterium CG10_big_fil_rev_8_21_14_0_10_48_16</name>
    <dbReference type="NCBI Taxonomy" id="1975038"/>
    <lineage>
        <taxon>Bacteria</taxon>
        <taxon>Candidatus Uhriibacteriota</taxon>
    </lineage>
</organism>
<name>A0A2M8LHP6_9BACT</name>
<evidence type="ECO:0000256" key="7">
    <source>
        <dbReference type="SAM" id="SignalP"/>
    </source>
</evidence>
<dbReference type="Gene3D" id="2.130.10.130">
    <property type="entry name" value="Integrin alpha, N-terminal"/>
    <property type="match status" value="1"/>
</dbReference>
<accession>A0A2M8LHP6</accession>
<evidence type="ECO:0000313" key="10">
    <source>
        <dbReference type="Proteomes" id="UP000231436"/>
    </source>
</evidence>
<dbReference type="InterPro" id="IPR050979">
    <property type="entry name" value="LD-transpeptidase"/>
</dbReference>
<protein>
    <recommendedName>
        <fullName evidence="8">L,D-TPase catalytic domain-containing protein</fullName>
    </recommendedName>
</protein>
<dbReference type="InterPro" id="IPR038063">
    <property type="entry name" value="Transpep_catalytic_dom"/>
</dbReference>
<dbReference type="AlphaFoldDB" id="A0A2M8LHP6"/>
<dbReference type="Pfam" id="PF03734">
    <property type="entry name" value="YkuD"/>
    <property type="match status" value="1"/>
</dbReference>
<evidence type="ECO:0000256" key="1">
    <source>
        <dbReference type="ARBA" id="ARBA00004752"/>
    </source>
</evidence>
<dbReference type="UniPathway" id="UPA00219"/>
<gene>
    <name evidence="9" type="ORF">COV05_02110</name>
</gene>
<evidence type="ECO:0000256" key="5">
    <source>
        <dbReference type="ARBA" id="ARBA00023316"/>
    </source>
</evidence>
<dbReference type="Gene3D" id="2.40.440.10">
    <property type="entry name" value="L,D-transpeptidase catalytic domain-like"/>
    <property type="match status" value="1"/>
</dbReference>
<dbReference type="InterPro" id="IPR005490">
    <property type="entry name" value="LD_TPept_cat_dom"/>
</dbReference>
<dbReference type="SUPFAM" id="SSF69318">
    <property type="entry name" value="Integrin alpha N-terminal domain"/>
    <property type="match status" value="1"/>
</dbReference>
<dbReference type="GO" id="GO:0018104">
    <property type="term" value="P:peptidoglycan-protein cross-linking"/>
    <property type="evidence" value="ECO:0007669"/>
    <property type="project" value="TreeGrafter"/>
</dbReference>
<feature type="signal peptide" evidence="7">
    <location>
        <begin position="1"/>
        <end position="24"/>
    </location>
</feature>
<evidence type="ECO:0000256" key="4">
    <source>
        <dbReference type="ARBA" id="ARBA00022984"/>
    </source>
</evidence>
<feature type="domain" description="L,D-TPase catalytic" evidence="8">
    <location>
        <begin position="315"/>
        <end position="434"/>
    </location>
</feature>
<proteinExistence type="predicted"/>
<dbReference type="GO" id="GO:0016740">
    <property type="term" value="F:transferase activity"/>
    <property type="evidence" value="ECO:0007669"/>
    <property type="project" value="UniProtKB-KW"/>
</dbReference>
<keyword evidence="2" id="KW-0808">Transferase</keyword>
<dbReference type="PANTHER" id="PTHR30582:SF2">
    <property type="entry name" value="L,D-TRANSPEPTIDASE YCIB-RELATED"/>
    <property type="match status" value="1"/>
</dbReference>
<dbReference type="SUPFAM" id="SSF141523">
    <property type="entry name" value="L,D-transpeptidase catalytic domain-like"/>
    <property type="match status" value="1"/>
</dbReference>
<keyword evidence="3 6" id="KW-0133">Cell shape</keyword>
<feature type="active site" description="Proton donor/acceptor" evidence="6">
    <location>
        <position position="394"/>
    </location>
</feature>
<keyword evidence="4 6" id="KW-0573">Peptidoglycan synthesis</keyword>
<comment type="pathway">
    <text evidence="1 6">Cell wall biogenesis; peptidoglycan biosynthesis.</text>
</comment>
<dbReference type="PANTHER" id="PTHR30582">
    <property type="entry name" value="L,D-TRANSPEPTIDASE"/>
    <property type="match status" value="1"/>
</dbReference>
<comment type="caution">
    <text evidence="9">The sequence shown here is derived from an EMBL/GenBank/DDBJ whole genome shotgun (WGS) entry which is preliminary data.</text>
</comment>
<feature type="active site" description="Nucleophile" evidence="6">
    <location>
        <position position="410"/>
    </location>
</feature>
<reference evidence="10" key="1">
    <citation type="submission" date="2017-09" db="EMBL/GenBank/DDBJ databases">
        <title>Depth-based differentiation of microbial function through sediment-hosted aquifers and enrichment of novel symbionts in the deep terrestrial subsurface.</title>
        <authorList>
            <person name="Probst A.J."/>
            <person name="Ladd B."/>
            <person name="Jarett J.K."/>
            <person name="Geller-Mcgrath D.E."/>
            <person name="Sieber C.M.K."/>
            <person name="Emerson J.B."/>
            <person name="Anantharaman K."/>
            <person name="Thomas B.C."/>
            <person name="Malmstrom R."/>
            <person name="Stieglmeier M."/>
            <person name="Klingl A."/>
            <person name="Woyke T."/>
            <person name="Ryan C.M."/>
            <person name="Banfield J.F."/>
        </authorList>
    </citation>
    <scope>NUCLEOTIDE SEQUENCE [LARGE SCALE GENOMIC DNA]</scope>
</reference>